<dbReference type="AlphaFoldDB" id="A0A382MEU9"/>
<evidence type="ECO:0000256" key="1">
    <source>
        <dbReference type="ARBA" id="ARBA00005532"/>
    </source>
</evidence>
<dbReference type="Gene3D" id="1.10.286.20">
    <property type="match status" value="1"/>
</dbReference>
<sequence>MDCKKALQESSGNIDLAIVNLRKSSALKAEKKSSRTALEGIILARSIESIKWIVMVEVNCETDFVAKDKNFLNFCNKVLESAQELHNSDEPLKQISEEVEEARKALVQKVGENVVVRRVESIEGEILDFYIHNNKKIASAVSLKFGKKEIAKEIAMHVVASNPLVVRPNDLSESLVDEEKQIIKAQVSKEDKPKEIIDKMIQGRIDKYFSEVSLLRQPFIKDPNQTVENFLKNSGSEIISFVRMEVGEGIEKEEKDFASEVISQIRDS</sequence>
<protein>
    <recommendedName>
        <fullName evidence="4">Translation elongation factor EFTs/EF1B dimerisation domain-containing protein</fullName>
    </recommendedName>
</protein>
<dbReference type="Gene3D" id="3.30.479.20">
    <property type="entry name" value="Elongation factor Ts, dimerisation domain"/>
    <property type="match status" value="2"/>
</dbReference>
<dbReference type="PROSITE" id="PS01127">
    <property type="entry name" value="EF_TS_2"/>
    <property type="match status" value="1"/>
</dbReference>
<dbReference type="HAMAP" id="MF_00050">
    <property type="entry name" value="EF_Ts"/>
    <property type="match status" value="1"/>
</dbReference>
<dbReference type="Pfam" id="PF00889">
    <property type="entry name" value="EF_TS"/>
    <property type="match status" value="1"/>
</dbReference>
<keyword evidence="2" id="KW-0251">Elongation factor</keyword>
<comment type="similarity">
    <text evidence="1">Belongs to the EF-Ts family.</text>
</comment>
<feature type="domain" description="Translation elongation factor EFTs/EF1B dimerisation" evidence="4">
    <location>
        <begin position="54"/>
        <end position="248"/>
    </location>
</feature>
<dbReference type="InterPro" id="IPR014039">
    <property type="entry name" value="Transl_elong_EFTs/EF1B_dimer"/>
</dbReference>
<evidence type="ECO:0000256" key="3">
    <source>
        <dbReference type="ARBA" id="ARBA00022917"/>
    </source>
</evidence>
<name>A0A382MEU9_9ZZZZ</name>
<dbReference type="InterPro" id="IPR036402">
    <property type="entry name" value="EF-Ts_dimer_sf"/>
</dbReference>
<dbReference type="Gene3D" id="1.10.8.10">
    <property type="entry name" value="DNA helicase RuvA subunit, C-terminal domain"/>
    <property type="match status" value="1"/>
</dbReference>
<dbReference type="InterPro" id="IPR001816">
    <property type="entry name" value="Transl_elong_EFTs/EF1B"/>
</dbReference>
<dbReference type="PANTHER" id="PTHR11741:SF0">
    <property type="entry name" value="ELONGATION FACTOR TS, MITOCHONDRIAL"/>
    <property type="match status" value="1"/>
</dbReference>
<keyword evidence="3" id="KW-0648">Protein biosynthesis</keyword>
<dbReference type="InterPro" id="IPR018101">
    <property type="entry name" value="Transl_elong_Ts_CS"/>
</dbReference>
<evidence type="ECO:0000259" key="4">
    <source>
        <dbReference type="Pfam" id="PF00889"/>
    </source>
</evidence>
<dbReference type="FunFam" id="1.10.286.20:FF:000001">
    <property type="entry name" value="Elongation factor Ts"/>
    <property type="match status" value="1"/>
</dbReference>
<dbReference type="EMBL" id="UINC01092305">
    <property type="protein sequence ID" value="SVC45771.1"/>
    <property type="molecule type" value="Genomic_DNA"/>
</dbReference>
<proteinExistence type="inferred from homology"/>
<dbReference type="InterPro" id="IPR009060">
    <property type="entry name" value="UBA-like_sf"/>
</dbReference>
<dbReference type="PANTHER" id="PTHR11741">
    <property type="entry name" value="ELONGATION FACTOR TS"/>
    <property type="match status" value="1"/>
</dbReference>
<accession>A0A382MEU9</accession>
<dbReference type="GO" id="GO:0003746">
    <property type="term" value="F:translation elongation factor activity"/>
    <property type="evidence" value="ECO:0007669"/>
    <property type="project" value="UniProtKB-KW"/>
</dbReference>
<reference evidence="5" key="1">
    <citation type="submission" date="2018-05" db="EMBL/GenBank/DDBJ databases">
        <authorList>
            <person name="Lanie J.A."/>
            <person name="Ng W.-L."/>
            <person name="Kazmierczak K.M."/>
            <person name="Andrzejewski T.M."/>
            <person name="Davidsen T.M."/>
            <person name="Wayne K.J."/>
            <person name="Tettelin H."/>
            <person name="Glass J.I."/>
            <person name="Rusch D."/>
            <person name="Podicherti R."/>
            <person name="Tsui H.-C.T."/>
            <person name="Winkler M.E."/>
        </authorList>
    </citation>
    <scope>NUCLEOTIDE SEQUENCE</scope>
</reference>
<dbReference type="NCBIfam" id="TIGR00116">
    <property type="entry name" value="tsf"/>
    <property type="match status" value="1"/>
</dbReference>
<dbReference type="SUPFAM" id="SSF46934">
    <property type="entry name" value="UBA-like"/>
    <property type="match status" value="1"/>
</dbReference>
<evidence type="ECO:0000313" key="5">
    <source>
        <dbReference type="EMBL" id="SVC45771.1"/>
    </source>
</evidence>
<gene>
    <name evidence="5" type="ORF">METZ01_LOCUS298625</name>
</gene>
<evidence type="ECO:0000256" key="2">
    <source>
        <dbReference type="ARBA" id="ARBA00022768"/>
    </source>
</evidence>
<dbReference type="SUPFAM" id="SSF54713">
    <property type="entry name" value="Elongation factor Ts (EF-Ts), dimerisation domain"/>
    <property type="match status" value="2"/>
</dbReference>
<organism evidence="5">
    <name type="scientific">marine metagenome</name>
    <dbReference type="NCBI Taxonomy" id="408172"/>
    <lineage>
        <taxon>unclassified sequences</taxon>
        <taxon>metagenomes</taxon>
        <taxon>ecological metagenomes</taxon>
    </lineage>
</organism>